<dbReference type="GO" id="GO:1990077">
    <property type="term" value="C:primosome complex"/>
    <property type="evidence" value="ECO:0007669"/>
    <property type="project" value="UniProtKB-KW"/>
</dbReference>
<feature type="domain" description="Helicase ATP-binding" evidence="13">
    <location>
        <begin position="157"/>
        <end position="319"/>
    </location>
</feature>
<sequence length="319" mass="35185">GKVSLRELEKALGKKRAQTIVSQLVGRGLAVRSYELEKVKVKPKKARYLHLKVESGEAQQEAVRLRGQGRADRQANLLEFLSQSAQPVSVSEARREAGASASVVEALVRKGLVELREIEVKREPISYEGITPSKPLTLTAAQKSVFETIKSSLLQGAEGKVSPTVFLLHGVTGSGKTEVYLQALAEAVKLGKRGIVLVPEIALTPQTIERFASRFPHKVAVLHSKLSLGEQFDEWQRIRNGEFDVVVGPRSAIFAPQPDLGLIVIDEEHEWTYKQQDKSPRYHTRDVAVKLSELTGSVVILGSATPDVETFYQAQRGDY</sequence>
<dbReference type="GO" id="GO:0016787">
    <property type="term" value="F:hydrolase activity"/>
    <property type="evidence" value="ECO:0007669"/>
    <property type="project" value="UniProtKB-KW"/>
</dbReference>
<evidence type="ECO:0000259" key="13">
    <source>
        <dbReference type="PROSITE" id="PS51192"/>
    </source>
</evidence>
<keyword evidence="10" id="KW-0413">Isomerase</keyword>
<dbReference type="EMBL" id="BARV01009227">
    <property type="protein sequence ID" value="GAI13889.1"/>
    <property type="molecule type" value="Genomic_DNA"/>
</dbReference>
<evidence type="ECO:0000256" key="8">
    <source>
        <dbReference type="ARBA" id="ARBA00022840"/>
    </source>
</evidence>
<dbReference type="Pfam" id="PF00270">
    <property type="entry name" value="DEAD"/>
    <property type="match status" value="1"/>
</dbReference>
<feature type="non-terminal residue" evidence="14">
    <location>
        <position position="319"/>
    </location>
</feature>
<dbReference type="AlphaFoldDB" id="X1N5I6"/>
<protein>
    <recommendedName>
        <fullName evidence="11">DNA 3'-5' helicase</fullName>
        <ecNumber evidence="11">5.6.2.4</ecNumber>
    </recommendedName>
</protein>
<dbReference type="InterPro" id="IPR014001">
    <property type="entry name" value="Helicase_ATP-bd"/>
</dbReference>
<reference evidence="14" key="1">
    <citation type="journal article" date="2014" name="Front. Microbiol.">
        <title>High frequency of phylogenetically diverse reductive dehalogenase-homologous genes in deep subseafloor sedimentary metagenomes.</title>
        <authorList>
            <person name="Kawai M."/>
            <person name="Futagami T."/>
            <person name="Toyoda A."/>
            <person name="Takaki Y."/>
            <person name="Nishi S."/>
            <person name="Hori S."/>
            <person name="Arai W."/>
            <person name="Tsubouchi T."/>
            <person name="Morono Y."/>
            <person name="Uchiyama I."/>
            <person name="Ito T."/>
            <person name="Fujiyama A."/>
            <person name="Inagaki F."/>
            <person name="Takami H."/>
        </authorList>
    </citation>
    <scope>NUCLEOTIDE SEQUENCE</scope>
    <source>
        <strain evidence="14">Expedition CK06-06</strain>
    </source>
</reference>
<evidence type="ECO:0000256" key="12">
    <source>
        <dbReference type="ARBA" id="ARBA00048988"/>
    </source>
</evidence>
<gene>
    <name evidence="14" type="ORF">S06H3_18278</name>
</gene>
<dbReference type="SUPFAM" id="SSF52540">
    <property type="entry name" value="P-loop containing nucleoside triphosphate hydrolases"/>
    <property type="match status" value="1"/>
</dbReference>
<dbReference type="GO" id="GO:0046872">
    <property type="term" value="F:metal ion binding"/>
    <property type="evidence" value="ECO:0007669"/>
    <property type="project" value="UniProtKB-KW"/>
</dbReference>
<dbReference type="PANTHER" id="PTHR30580:SF0">
    <property type="entry name" value="PRIMOSOMAL PROTEIN N"/>
    <property type="match status" value="1"/>
</dbReference>
<comment type="catalytic activity">
    <reaction evidence="12">
        <text>ATP + H2O = ADP + phosphate + H(+)</text>
        <dbReference type="Rhea" id="RHEA:13065"/>
        <dbReference type="ChEBI" id="CHEBI:15377"/>
        <dbReference type="ChEBI" id="CHEBI:15378"/>
        <dbReference type="ChEBI" id="CHEBI:30616"/>
        <dbReference type="ChEBI" id="CHEBI:43474"/>
        <dbReference type="ChEBI" id="CHEBI:456216"/>
        <dbReference type="EC" id="5.6.2.4"/>
    </reaction>
</comment>
<evidence type="ECO:0000256" key="10">
    <source>
        <dbReference type="ARBA" id="ARBA00023235"/>
    </source>
</evidence>
<evidence type="ECO:0000256" key="7">
    <source>
        <dbReference type="ARBA" id="ARBA00022833"/>
    </source>
</evidence>
<keyword evidence="6" id="KW-0347">Helicase</keyword>
<keyword evidence="2" id="KW-0235">DNA replication</keyword>
<evidence type="ECO:0000256" key="2">
    <source>
        <dbReference type="ARBA" id="ARBA00022705"/>
    </source>
</evidence>
<comment type="caution">
    <text evidence="14">The sequence shown here is derived from an EMBL/GenBank/DDBJ whole genome shotgun (WGS) entry which is preliminary data.</text>
</comment>
<dbReference type="GO" id="GO:0043138">
    <property type="term" value="F:3'-5' DNA helicase activity"/>
    <property type="evidence" value="ECO:0007669"/>
    <property type="project" value="UniProtKB-EC"/>
</dbReference>
<dbReference type="CDD" id="cd17929">
    <property type="entry name" value="DEXHc_priA"/>
    <property type="match status" value="1"/>
</dbReference>
<evidence type="ECO:0000256" key="3">
    <source>
        <dbReference type="ARBA" id="ARBA00022723"/>
    </source>
</evidence>
<dbReference type="GO" id="GO:0006269">
    <property type="term" value="P:DNA replication, synthesis of primer"/>
    <property type="evidence" value="ECO:0007669"/>
    <property type="project" value="UniProtKB-KW"/>
</dbReference>
<keyword evidence="9" id="KW-0238">DNA-binding</keyword>
<dbReference type="GO" id="GO:0006270">
    <property type="term" value="P:DNA replication initiation"/>
    <property type="evidence" value="ECO:0007669"/>
    <property type="project" value="TreeGrafter"/>
</dbReference>
<evidence type="ECO:0000256" key="6">
    <source>
        <dbReference type="ARBA" id="ARBA00022806"/>
    </source>
</evidence>
<dbReference type="Gene3D" id="3.40.50.300">
    <property type="entry name" value="P-loop containing nucleotide triphosphate hydrolases"/>
    <property type="match status" value="1"/>
</dbReference>
<feature type="non-terminal residue" evidence="14">
    <location>
        <position position="1"/>
    </location>
</feature>
<keyword evidence="3" id="KW-0479">Metal-binding</keyword>
<organism evidence="14">
    <name type="scientific">marine sediment metagenome</name>
    <dbReference type="NCBI Taxonomy" id="412755"/>
    <lineage>
        <taxon>unclassified sequences</taxon>
        <taxon>metagenomes</taxon>
        <taxon>ecological metagenomes</taxon>
    </lineage>
</organism>
<dbReference type="FunFam" id="3.40.50.300:FF:000489">
    <property type="entry name" value="Primosome assembly protein PriA"/>
    <property type="match status" value="1"/>
</dbReference>
<dbReference type="PANTHER" id="PTHR30580">
    <property type="entry name" value="PRIMOSOMAL PROTEIN N"/>
    <property type="match status" value="1"/>
</dbReference>
<dbReference type="EC" id="5.6.2.4" evidence="11"/>
<name>X1N5I6_9ZZZZ</name>
<proteinExistence type="predicted"/>
<evidence type="ECO:0000313" key="14">
    <source>
        <dbReference type="EMBL" id="GAI13889.1"/>
    </source>
</evidence>
<keyword evidence="1" id="KW-0639">Primosome</keyword>
<evidence type="ECO:0000256" key="1">
    <source>
        <dbReference type="ARBA" id="ARBA00022515"/>
    </source>
</evidence>
<dbReference type="InterPro" id="IPR011545">
    <property type="entry name" value="DEAD/DEAH_box_helicase_dom"/>
</dbReference>
<accession>X1N5I6</accession>
<evidence type="ECO:0000256" key="4">
    <source>
        <dbReference type="ARBA" id="ARBA00022741"/>
    </source>
</evidence>
<dbReference type="SMART" id="SM00487">
    <property type="entry name" value="DEXDc"/>
    <property type="match status" value="1"/>
</dbReference>
<keyword evidence="5" id="KW-0378">Hydrolase</keyword>
<evidence type="ECO:0000256" key="5">
    <source>
        <dbReference type="ARBA" id="ARBA00022801"/>
    </source>
</evidence>
<keyword evidence="4" id="KW-0547">Nucleotide-binding</keyword>
<evidence type="ECO:0000256" key="9">
    <source>
        <dbReference type="ARBA" id="ARBA00023125"/>
    </source>
</evidence>
<dbReference type="GO" id="GO:0006302">
    <property type="term" value="P:double-strand break repair"/>
    <property type="evidence" value="ECO:0007669"/>
    <property type="project" value="TreeGrafter"/>
</dbReference>
<dbReference type="PROSITE" id="PS51192">
    <property type="entry name" value="HELICASE_ATP_BIND_1"/>
    <property type="match status" value="1"/>
</dbReference>
<dbReference type="GO" id="GO:0006310">
    <property type="term" value="P:DNA recombination"/>
    <property type="evidence" value="ECO:0007669"/>
    <property type="project" value="TreeGrafter"/>
</dbReference>
<dbReference type="GO" id="GO:0003677">
    <property type="term" value="F:DNA binding"/>
    <property type="evidence" value="ECO:0007669"/>
    <property type="project" value="UniProtKB-KW"/>
</dbReference>
<keyword evidence="8" id="KW-0067">ATP-binding</keyword>
<dbReference type="GO" id="GO:0005524">
    <property type="term" value="F:ATP binding"/>
    <property type="evidence" value="ECO:0007669"/>
    <property type="project" value="UniProtKB-KW"/>
</dbReference>
<evidence type="ECO:0000256" key="11">
    <source>
        <dbReference type="ARBA" id="ARBA00034808"/>
    </source>
</evidence>
<keyword evidence="7" id="KW-0862">Zinc</keyword>
<dbReference type="InterPro" id="IPR027417">
    <property type="entry name" value="P-loop_NTPase"/>
</dbReference>